<reference evidence="1 2" key="1">
    <citation type="submission" date="2019-09" db="EMBL/GenBank/DDBJ databases">
        <title>Report of infection by Mycobacterium simiae a patient suffering from pulmonary tuberculosis.</title>
        <authorList>
            <person name="Mohanty P.S."/>
            <person name="Bansal A.K."/>
            <person name="Singh H."/>
            <person name="Sharma S."/>
            <person name="Patil S.A."/>
            <person name="Upadhaya P."/>
            <person name="Singh P.K."/>
            <person name="Kumar D."/>
            <person name="Kumar S."/>
            <person name="Singh R.K."/>
            <person name="Chaudhary B."/>
        </authorList>
    </citation>
    <scope>NUCLEOTIDE SEQUENCE [LARGE SCALE GENOMIC DNA]</scope>
    <source>
        <strain evidence="1 2">JAL-560-SIM</strain>
    </source>
</reference>
<evidence type="ECO:0000313" key="1">
    <source>
        <dbReference type="EMBL" id="KAA1251993.1"/>
    </source>
</evidence>
<comment type="caution">
    <text evidence="1">The sequence shown here is derived from an EMBL/GenBank/DDBJ whole genome shotgun (WGS) entry which is preliminary data.</text>
</comment>
<proteinExistence type="predicted"/>
<dbReference type="Pfam" id="PF13489">
    <property type="entry name" value="Methyltransf_23"/>
    <property type="match status" value="1"/>
</dbReference>
<gene>
    <name evidence="1" type="ORF">F0Q45_01165</name>
</gene>
<dbReference type="Proteomes" id="UP000324701">
    <property type="component" value="Unassembled WGS sequence"/>
</dbReference>
<dbReference type="SUPFAM" id="SSF53335">
    <property type="entry name" value="S-adenosyl-L-methionine-dependent methyltransferases"/>
    <property type="match status" value="1"/>
</dbReference>
<accession>A0A5B1BX89</accession>
<dbReference type="AlphaFoldDB" id="A0A5B1BX89"/>
<dbReference type="EMBL" id="VTZN01000003">
    <property type="protein sequence ID" value="KAA1251993.1"/>
    <property type="molecule type" value="Genomic_DNA"/>
</dbReference>
<dbReference type="GO" id="GO:0008168">
    <property type="term" value="F:methyltransferase activity"/>
    <property type="evidence" value="ECO:0007669"/>
    <property type="project" value="UniProtKB-KW"/>
</dbReference>
<dbReference type="GO" id="GO:0032259">
    <property type="term" value="P:methylation"/>
    <property type="evidence" value="ECO:0007669"/>
    <property type="project" value="UniProtKB-KW"/>
</dbReference>
<keyword evidence="1" id="KW-0808">Transferase</keyword>
<protein>
    <submittedName>
        <fullName evidence="1">Class I SAM-dependent methyltransferase</fullName>
    </submittedName>
</protein>
<sequence length="308" mass="34019">MNSMVQATGFHRGKRLGAPGVEDATEMCPVCHSSRPRRPIFRVQSDPDIDMLECATCGAASASHMPKPDVLESYYAEYYSHGPLRHTLHNPGRFARHVLRAMPNLRRSAPLRILDYGGGDGSLSIAIAKVLHRDRKSAPITIDVVDFSEPRDPEDPDVSMDAHRDLTTVEAGHDLILASAIFEHIPDAYTAINQVIACAGSGTYMYARTPFVLPLARIIRSIDITYPGHVHDMGSVFWGKFIKTFGINGGLLSSRPSLVETTFAHAPARTVLAHTLKAPAVLEQALRRHNRPPRWNLVGGWEAVMRFE</sequence>
<dbReference type="OrthoDB" id="4697647at2"/>
<evidence type="ECO:0000313" key="2">
    <source>
        <dbReference type="Proteomes" id="UP000324701"/>
    </source>
</evidence>
<organism evidence="1 2">
    <name type="scientific">Mycobacterium simiae</name>
    <name type="common">Mycobacterium habana</name>
    <dbReference type="NCBI Taxonomy" id="1784"/>
    <lineage>
        <taxon>Bacteria</taxon>
        <taxon>Bacillati</taxon>
        <taxon>Actinomycetota</taxon>
        <taxon>Actinomycetes</taxon>
        <taxon>Mycobacteriales</taxon>
        <taxon>Mycobacteriaceae</taxon>
        <taxon>Mycobacterium</taxon>
        <taxon>Mycobacterium simiae complex</taxon>
    </lineage>
</organism>
<name>A0A5B1BX89_MYCSI</name>
<dbReference type="Gene3D" id="3.40.50.150">
    <property type="entry name" value="Vaccinia Virus protein VP39"/>
    <property type="match status" value="1"/>
</dbReference>
<dbReference type="InterPro" id="IPR029063">
    <property type="entry name" value="SAM-dependent_MTases_sf"/>
</dbReference>
<keyword evidence="2" id="KW-1185">Reference proteome</keyword>
<keyword evidence="1" id="KW-0489">Methyltransferase</keyword>